<dbReference type="Proteomes" id="UP000516148">
    <property type="component" value="Chromosome"/>
</dbReference>
<dbReference type="InterPro" id="IPR018511">
    <property type="entry name" value="Hemolysin-typ_Ca-bd_CS"/>
</dbReference>
<dbReference type="SUPFAM" id="SSF51120">
    <property type="entry name" value="beta-Roll"/>
    <property type="match status" value="3"/>
</dbReference>
<dbReference type="Gene3D" id="2.150.10.10">
    <property type="entry name" value="Serralysin-like metalloprotease, C-terminal"/>
    <property type="match status" value="3"/>
</dbReference>
<dbReference type="GO" id="GO:0005509">
    <property type="term" value="F:calcium ion binding"/>
    <property type="evidence" value="ECO:0007669"/>
    <property type="project" value="InterPro"/>
</dbReference>
<dbReference type="PANTHER" id="PTHR38340:SF1">
    <property type="entry name" value="S-LAYER PROTEIN"/>
    <property type="match status" value="1"/>
</dbReference>
<dbReference type="RefSeq" id="WP_187763489.1">
    <property type="nucleotide sequence ID" value="NZ_CP061038.1"/>
</dbReference>
<keyword evidence="2" id="KW-0964">Secreted</keyword>
<evidence type="ECO:0000256" key="1">
    <source>
        <dbReference type="ARBA" id="ARBA00004613"/>
    </source>
</evidence>
<reference evidence="3 4" key="1">
    <citation type="submission" date="2020-09" db="EMBL/GenBank/DDBJ databases">
        <title>Sphingomonas sp., a new species isolated from pork steak.</title>
        <authorList>
            <person name="Heidler von Heilborn D."/>
        </authorList>
    </citation>
    <scope>NUCLEOTIDE SEQUENCE [LARGE SCALE GENOMIC DNA]</scope>
    <source>
        <strain evidence="4">S8-3T</strain>
    </source>
</reference>
<sequence length="410" mass="40849">MATFNGTSVADFYTGTASGDFIYGNGGDDDLAGGAGSDYIDGGSGNDFLFAYLGLDTDTSADTLLGGDGNDHIFIGYGDSANGGNGTDNLLLFMNNASSAVNIDFTGLWFGGSATLGGGTIQGFENLDSAVGTAFNDTMISGSLAGKICSLLGQGGGDSLTGGAGHDHLTAGMGGLSALGTDIYYDVLIGLGGDDVLSFGIGDYVDGGSGFDTLEFDAGASATGVTIDFTTLFSTGTDTILGTYINSVEDIEWVYGSLYSDTINAGSASTKASLFGRDGNDTLIAGSASDTLTGGTGADTLTGGGGSDEFVFAAGDIGGTTWATTDLITDFSHAAGDRIRLSDIDAVAGGFDNAFSFIGTGSFTGVAGQLRYEIAGGVTTVYGDTNGDGIADMAIGFSSAVSLVSGDFFL</sequence>
<evidence type="ECO:0000313" key="4">
    <source>
        <dbReference type="Proteomes" id="UP000516148"/>
    </source>
</evidence>
<dbReference type="InterPro" id="IPR011049">
    <property type="entry name" value="Serralysin-like_metalloprot_C"/>
</dbReference>
<dbReference type="KEGG" id="spap:H3Z74_08670"/>
<dbReference type="PRINTS" id="PR00313">
    <property type="entry name" value="CABNDNGRPT"/>
</dbReference>
<dbReference type="PANTHER" id="PTHR38340">
    <property type="entry name" value="S-LAYER PROTEIN"/>
    <property type="match status" value="1"/>
</dbReference>
<accession>A0A7H0LNF2</accession>
<comment type="subcellular location">
    <subcellularLocation>
        <location evidence="1">Secreted</location>
    </subcellularLocation>
</comment>
<dbReference type="Pfam" id="PF00353">
    <property type="entry name" value="HemolysinCabind"/>
    <property type="match status" value="4"/>
</dbReference>
<name>A0A7H0LNF2_9SPHN</name>
<proteinExistence type="predicted"/>
<gene>
    <name evidence="3" type="ORF">H3Z74_08670</name>
</gene>
<dbReference type="InterPro" id="IPR050557">
    <property type="entry name" value="RTX_toxin/Mannuronan_C5-epim"/>
</dbReference>
<dbReference type="InterPro" id="IPR001343">
    <property type="entry name" value="Hemolysn_Ca-bd"/>
</dbReference>
<protein>
    <submittedName>
        <fullName evidence="3">Calcium-binding protein</fullName>
    </submittedName>
</protein>
<organism evidence="3 4">
    <name type="scientific">Sphingomonas alpina</name>
    <dbReference type="NCBI Taxonomy" id="653931"/>
    <lineage>
        <taxon>Bacteria</taxon>
        <taxon>Pseudomonadati</taxon>
        <taxon>Pseudomonadota</taxon>
        <taxon>Alphaproteobacteria</taxon>
        <taxon>Sphingomonadales</taxon>
        <taxon>Sphingomonadaceae</taxon>
        <taxon>Sphingomonas</taxon>
    </lineage>
</organism>
<dbReference type="AlphaFoldDB" id="A0A7H0LNF2"/>
<dbReference type="GO" id="GO:0005576">
    <property type="term" value="C:extracellular region"/>
    <property type="evidence" value="ECO:0007669"/>
    <property type="project" value="UniProtKB-SubCell"/>
</dbReference>
<dbReference type="EMBL" id="CP061038">
    <property type="protein sequence ID" value="QNQ11205.1"/>
    <property type="molecule type" value="Genomic_DNA"/>
</dbReference>
<keyword evidence="4" id="KW-1185">Reference proteome</keyword>
<dbReference type="PROSITE" id="PS00330">
    <property type="entry name" value="HEMOLYSIN_CALCIUM"/>
    <property type="match status" value="2"/>
</dbReference>
<evidence type="ECO:0000256" key="2">
    <source>
        <dbReference type="ARBA" id="ARBA00022525"/>
    </source>
</evidence>
<evidence type="ECO:0000313" key="3">
    <source>
        <dbReference type="EMBL" id="QNQ11205.1"/>
    </source>
</evidence>